<evidence type="ECO:0000313" key="11">
    <source>
        <dbReference type="RefSeq" id="XP_014675265.1"/>
    </source>
</evidence>
<dbReference type="PANTHER" id="PTHR12326:SF3">
    <property type="entry name" value="DIFFERENTIALLY EXPRESSED IN FDCP 8 HOMOLOG"/>
    <property type="match status" value="1"/>
</dbReference>
<dbReference type="RefSeq" id="XP_014675272.1">
    <property type="nucleotide sequence ID" value="XM_014819786.1"/>
</dbReference>
<dbReference type="CDD" id="cd20819">
    <property type="entry name" value="C1_DEF8"/>
    <property type="match status" value="1"/>
</dbReference>
<dbReference type="PROSITE" id="PS50081">
    <property type="entry name" value="ZF_DAG_PE_2"/>
    <property type="match status" value="1"/>
</dbReference>
<feature type="domain" description="Phorbol-ester/DAG-type" evidence="8">
    <location>
        <begin position="483"/>
        <end position="535"/>
    </location>
</feature>
<dbReference type="Proteomes" id="UP000695022">
    <property type="component" value="Unplaced"/>
</dbReference>
<gene>
    <name evidence="11 12 13 14" type="primary">LOC106815331</name>
</gene>
<keyword evidence="2" id="KW-0677">Repeat</keyword>
<dbReference type="Pfam" id="PF13901">
    <property type="entry name" value="RH_dom"/>
    <property type="match status" value="1"/>
</dbReference>
<feature type="compositionally biased region" description="Low complexity" evidence="7">
    <location>
        <begin position="26"/>
        <end position="44"/>
    </location>
</feature>
<dbReference type="InterPro" id="IPR001841">
    <property type="entry name" value="Znf_RING"/>
</dbReference>
<comment type="similarity">
    <text evidence="5">Belongs to the DEF8 family.</text>
</comment>
<evidence type="ECO:0000259" key="8">
    <source>
        <dbReference type="PROSITE" id="PS50081"/>
    </source>
</evidence>
<evidence type="ECO:0000256" key="6">
    <source>
        <dbReference type="PROSITE-ProRule" id="PRU00175"/>
    </source>
</evidence>
<sequence>MSFNPFEGAGQIEEPAIIVYKLKVSGRSSSRNSTPGSSPRTSPSLQRKRLSPQPSTVKVKPPGFHANADLVEDDESEHKSSLAPRNLDQALASKDSDVKHVARNLDKALASKDSDVKHVARNLDKALASKDSDVKHVARNLDKALASKDSDVKHVASSQHEGEECSAECVSIDKPSSDDLQIPLTHSENILSADHQTAPDSESTSSANCSKLTLLTESESESADWKPVDISGLPADPPKAALNYEKNVPPCMSTSDSNPTSELASQSVMTGTSSNAQPHASQSNSVAGLPMKSAVKDAAKLPASSTQMSVRRQDEVKKHFVDWKVGGYSASLSSTSPGEANTASLRLAHALPIKGEETAITSAKHQLGHKHGCRSEDTLSTVSDGTAGPVSSLVRSDDSFLNAELGLTEDHFSLPEGHFGMSTSEELEMAVENCKELILNTPVNSTDRRKALVQKLVQLRLKLLELKDEGVIEEEPDVKVVLGHKFVKREQSKSYQHHCEKCCTLIWGMLQLWYRCKKCGFRCHGKCLNLITRTCASVKVHENPVYILNICPEVGLDTQNYRCGDCHCRLPFGMSNSRNNSDGGTSPQKQCDYTGLYYCRDCHWSDMVPIPARILHNWDFEPRKVCRASKQYLRLMQRKPVIRLQDINPMMFNFVDELGRLKKQREEIIIMKRYFLACKDALVSGILLQLVSRQHFVDNSDMYALQDLIDLESGTLLDNVLEVHGAFVKHIKSECQLCQAKGYICELCAEEDVIFPFDDLAIVCDGCSAVFHRSCFRNSGQQCPKCRRRSHRVDEPSGSSRLPLALGDAIA</sequence>
<evidence type="ECO:0000256" key="1">
    <source>
        <dbReference type="ARBA" id="ARBA00022723"/>
    </source>
</evidence>
<organism evidence="10 12">
    <name type="scientific">Priapulus caudatus</name>
    <name type="common">Priapulid worm</name>
    <dbReference type="NCBI Taxonomy" id="37621"/>
    <lineage>
        <taxon>Eukaryota</taxon>
        <taxon>Metazoa</taxon>
        <taxon>Ecdysozoa</taxon>
        <taxon>Scalidophora</taxon>
        <taxon>Priapulida</taxon>
        <taxon>Priapulimorpha</taxon>
        <taxon>Priapulimorphida</taxon>
        <taxon>Priapulidae</taxon>
        <taxon>Priapulus</taxon>
    </lineage>
</organism>
<feature type="region of interest" description="Disordered" evidence="7">
    <location>
        <begin position="250"/>
        <end position="285"/>
    </location>
</feature>
<dbReference type="InterPro" id="IPR047983">
    <property type="entry name" value="DEF8_C1"/>
</dbReference>
<name>A0ABM1ESV1_PRICU</name>
<feature type="region of interest" description="Disordered" evidence="7">
    <location>
        <begin position="366"/>
        <end position="387"/>
    </location>
</feature>
<keyword evidence="3 6" id="KW-0863">Zinc-finger</keyword>
<dbReference type="PANTHER" id="PTHR12326">
    <property type="entry name" value="PLECKSTRIN HOMOLOGY DOMAIN CONTAINING PROTEIN"/>
    <property type="match status" value="1"/>
</dbReference>
<evidence type="ECO:0000256" key="7">
    <source>
        <dbReference type="SAM" id="MobiDB-lite"/>
    </source>
</evidence>
<dbReference type="SMART" id="SM00109">
    <property type="entry name" value="C1"/>
    <property type="match status" value="2"/>
</dbReference>
<reference evidence="11 12" key="1">
    <citation type="submission" date="2025-05" db="UniProtKB">
        <authorList>
            <consortium name="RefSeq"/>
        </authorList>
    </citation>
    <scope>IDENTIFICATION</scope>
</reference>
<feature type="domain" description="RING-type" evidence="9">
    <location>
        <begin position="745"/>
        <end position="787"/>
    </location>
</feature>
<dbReference type="RefSeq" id="XP_014675286.1">
    <property type="nucleotide sequence ID" value="XM_014819800.1"/>
</dbReference>
<dbReference type="RefSeq" id="XP_014675279.1">
    <property type="nucleotide sequence ID" value="XM_014819793.1"/>
</dbReference>
<evidence type="ECO:0000256" key="3">
    <source>
        <dbReference type="ARBA" id="ARBA00022771"/>
    </source>
</evidence>
<dbReference type="InterPro" id="IPR036280">
    <property type="entry name" value="Multihaem_cyt_sf"/>
</dbReference>
<feature type="compositionally biased region" description="Polar residues" evidence="7">
    <location>
        <begin position="252"/>
        <end position="285"/>
    </location>
</feature>
<evidence type="ECO:0000256" key="5">
    <source>
        <dbReference type="ARBA" id="ARBA00029450"/>
    </source>
</evidence>
<keyword evidence="1" id="KW-0479">Metal-binding</keyword>
<evidence type="ECO:0000313" key="13">
    <source>
        <dbReference type="RefSeq" id="XP_014675279.1"/>
    </source>
</evidence>
<dbReference type="Gene3D" id="3.30.60.20">
    <property type="match status" value="1"/>
</dbReference>
<evidence type="ECO:0000256" key="4">
    <source>
        <dbReference type="ARBA" id="ARBA00022833"/>
    </source>
</evidence>
<proteinExistence type="inferred from homology"/>
<dbReference type="GeneID" id="106815331"/>
<dbReference type="PROSITE" id="PS50089">
    <property type="entry name" value="ZF_RING_2"/>
    <property type="match status" value="1"/>
</dbReference>
<keyword evidence="10" id="KW-1185">Reference proteome</keyword>
<dbReference type="SUPFAM" id="SSF48695">
    <property type="entry name" value="Multiheme cytochromes"/>
    <property type="match status" value="1"/>
</dbReference>
<evidence type="ECO:0000259" key="9">
    <source>
        <dbReference type="PROSITE" id="PS50089"/>
    </source>
</evidence>
<evidence type="ECO:0000256" key="2">
    <source>
        <dbReference type="ARBA" id="ARBA00022737"/>
    </source>
</evidence>
<evidence type="ECO:0000313" key="14">
    <source>
        <dbReference type="RefSeq" id="XP_014675286.1"/>
    </source>
</evidence>
<evidence type="ECO:0000313" key="12">
    <source>
        <dbReference type="RefSeq" id="XP_014675272.1"/>
    </source>
</evidence>
<feature type="region of interest" description="Disordered" evidence="7">
    <location>
        <begin position="26"/>
        <end position="95"/>
    </location>
</feature>
<keyword evidence="4" id="KW-0862">Zinc</keyword>
<dbReference type="InterPro" id="IPR002219">
    <property type="entry name" value="PKC_DAG/PE"/>
</dbReference>
<dbReference type="InterPro" id="IPR046349">
    <property type="entry name" value="C1-like_sf"/>
</dbReference>
<dbReference type="SMART" id="SM01175">
    <property type="entry name" value="DUF4206"/>
    <property type="match status" value="1"/>
</dbReference>
<evidence type="ECO:0000313" key="10">
    <source>
        <dbReference type="Proteomes" id="UP000695022"/>
    </source>
</evidence>
<dbReference type="InterPro" id="IPR051366">
    <property type="entry name" value="DEF8"/>
</dbReference>
<dbReference type="InterPro" id="IPR025258">
    <property type="entry name" value="RH_dom"/>
</dbReference>
<dbReference type="SUPFAM" id="SSF57889">
    <property type="entry name" value="Cysteine-rich domain"/>
    <property type="match status" value="1"/>
</dbReference>
<dbReference type="RefSeq" id="XP_014675265.1">
    <property type="nucleotide sequence ID" value="XM_014819779.1"/>
</dbReference>
<protein>
    <submittedName>
        <fullName evidence="11 13">Uncharacterized protein LOC106815331 isoform X1</fullName>
    </submittedName>
    <submittedName>
        <fullName evidence="12">Uncharacterized protein LOC106815331 isoform X2</fullName>
    </submittedName>
</protein>
<accession>A0ABM1ESV1</accession>